<keyword evidence="3" id="KW-1185">Reference proteome</keyword>
<feature type="region of interest" description="Disordered" evidence="1">
    <location>
        <begin position="257"/>
        <end position="280"/>
    </location>
</feature>
<reference evidence="2 3" key="1">
    <citation type="submission" date="2023-02" db="EMBL/GenBank/DDBJ databases">
        <title>LHISI_Scaffold_Assembly.</title>
        <authorList>
            <person name="Stuart O.P."/>
            <person name="Cleave R."/>
            <person name="Magrath M.J.L."/>
            <person name="Mikheyev A.S."/>
        </authorList>
    </citation>
    <scope>NUCLEOTIDE SEQUENCE [LARGE SCALE GENOMIC DNA]</scope>
    <source>
        <strain evidence="2">Daus_M_001</strain>
        <tissue evidence="2">Leg muscle</tissue>
    </source>
</reference>
<dbReference type="EMBL" id="JARBHB010000001">
    <property type="protein sequence ID" value="KAJ8895582.1"/>
    <property type="molecule type" value="Genomic_DNA"/>
</dbReference>
<protein>
    <submittedName>
        <fullName evidence="2">Uncharacterized protein</fullName>
    </submittedName>
</protein>
<proteinExistence type="predicted"/>
<accession>A0ABQ9IGI8</accession>
<sequence>MGNLNQDGRTGNRTQVLPNASGKIYHCITSLGRAKRVGVRWDCLRGRGGVAVRLLTSHRGESDSIPGGAAPGFSHVVIVLVGGFSRGSPVPPPLHSGAAPYLASPSSALKTSLVLREGFVLGIKYSNKNIPNSVAAAALNEKKGGDPSEKPPISGIVRHDSHMRKSGLNRQGIEPGSPCWEVSSLTIQPPWPPSREVGQGVVGVSQLTDGQVPYHRPTPCLAACNTPSSHGERLLTNCRQCGPKAINHRRRAGVWPLQGNLPDYRPGPSSPPPTSSLPRP</sequence>
<dbReference type="Proteomes" id="UP001159363">
    <property type="component" value="Chromosome 1"/>
</dbReference>
<evidence type="ECO:0000313" key="2">
    <source>
        <dbReference type="EMBL" id="KAJ8895582.1"/>
    </source>
</evidence>
<feature type="compositionally biased region" description="Pro residues" evidence="1">
    <location>
        <begin position="268"/>
        <end position="280"/>
    </location>
</feature>
<name>A0ABQ9IGI8_9NEOP</name>
<gene>
    <name evidence="2" type="ORF">PR048_000918</name>
</gene>
<evidence type="ECO:0000313" key="3">
    <source>
        <dbReference type="Proteomes" id="UP001159363"/>
    </source>
</evidence>
<organism evidence="2 3">
    <name type="scientific">Dryococelus australis</name>
    <dbReference type="NCBI Taxonomy" id="614101"/>
    <lineage>
        <taxon>Eukaryota</taxon>
        <taxon>Metazoa</taxon>
        <taxon>Ecdysozoa</taxon>
        <taxon>Arthropoda</taxon>
        <taxon>Hexapoda</taxon>
        <taxon>Insecta</taxon>
        <taxon>Pterygota</taxon>
        <taxon>Neoptera</taxon>
        <taxon>Polyneoptera</taxon>
        <taxon>Phasmatodea</taxon>
        <taxon>Verophasmatodea</taxon>
        <taxon>Anareolatae</taxon>
        <taxon>Phasmatidae</taxon>
        <taxon>Eurycanthinae</taxon>
        <taxon>Dryococelus</taxon>
    </lineage>
</organism>
<comment type="caution">
    <text evidence="2">The sequence shown here is derived from an EMBL/GenBank/DDBJ whole genome shotgun (WGS) entry which is preliminary data.</text>
</comment>
<evidence type="ECO:0000256" key="1">
    <source>
        <dbReference type="SAM" id="MobiDB-lite"/>
    </source>
</evidence>